<keyword evidence="6 15" id="KW-0812">Transmembrane</keyword>
<evidence type="ECO:0000256" key="10">
    <source>
        <dbReference type="ARBA" id="ARBA00022989"/>
    </source>
</evidence>
<accession>A0AAP9GW60</accession>
<keyword evidence="7" id="KW-0547">Nucleotide-binding</keyword>
<feature type="domain" description="Tyrosine-protein kinase G-rich" evidence="18">
    <location>
        <begin position="387"/>
        <end position="467"/>
    </location>
</feature>
<keyword evidence="8" id="KW-0418">Kinase</keyword>
<reference evidence="20" key="1">
    <citation type="submission" date="2019-11" db="EMBL/GenBank/DDBJ databases">
        <title>Escherichia coli 1916D6.</title>
        <authorList>
            <person name="Yao H."/>
            <person name="Du X."/>
            <person name="Yu R."/>
            <person name="Li A."/>
        </authorList>
    </citation>
    <scope>NUCLEOTIDE SEQUENCE [LARGE SCALE GENOMIC DNA]</scope>
    <source>
        <strain evidence="20">19110F47</strain>
    </source>
</reference>
<evidence type="ECO:0000256" key="1">
    <source>
        <dbReference type="ARBA" id="ARBA00004429"/>
    </source>
</evidence>
<evidence type="ECO:0000256" key="15">
    <source>
        <dbReference type="SAM" id="Phobius"/>
    </source>
</evidence>
<dbReference type="InterPro" id="IPR032807">
    <property type="entry name" value="GNVR"/>
</dbReference>
<evidence type="ECO:0000256" key="9">
    <source>
        <dbReference type="ARBA" id="ARBA00022840"/>
    </source>
</evidence>
<evidence type="ECO:0000256" key="12">
    <source>
        <dbReference type="ARBA" id="ARBA00023137"/>
    </source>
</evidence>
<feature type="transmembrane region" description="Helical" evidence="15">
    <location>
        <begin position="28"/>
        <end position="46"/>
    </location>
</feature>
<keyword evidence="12" id="KW-0829">Tyrosine-protein kinase</keyword>
<sequence length="711" mass="78860">MIMNPNTSLDTEDTIDLKELFFSLIEQWKTIILCILIALVSAFLYLTSTTPIYQTDALIEVKSNKSSPLAGLSSEMAAMASFSGLGGVGGSSIQSETELLKSRAIFGKAIQDLHLDIHFSPKINTLQKILSNDDFIKSYTTQGLSISLKNKNQNLSISEFKIPKFYENKELLLVFKNNTYTIFDNKTEQILKKGIVGQPLVDGTWNIHISGNLTSEQEFIIQKSSLPNAMSNILKKFNVSEKGKGSSILELTYQGENPENIPTILNSVLNIYKQQDITRSVIDKDQQVAFLEKQLPELKADLNNSERQFNQFREKYGTVDVKGESELYLNQTMQLEIQKVQLQQKQAELSAQYTTEHPAMQAISAQLNALNTKINEVNNKVKQLPEIQRLYLQYYRDVEIKNQLYTGLLTTYQSLNVAKAGELGKVNIIDYAMEPTSPIKPKSLIVLVLSIFMGGFIGILIALLRNMLNSGLRNIVPIANQHHLKNLGRVIYSNQLDSTSKSFTPLLAASQPTAIAVEQMRQIATTLQHHAQNAAKPIVQMLGAHKNAGNSTLIANIAIVLAQMNLKVLLIDCDLKDGKLKQLFNISTSLGLSDYLNNSETILNSIVNPTSQTNLDLIHSGNFSGISASLISSSKMTVLLNTVTSDYDLILIDNAAVLESSDGSILAKYVDTNILVTRFNSTTTEQIETALETFNNSGHNFEGVVFNMTKN</sequence>
<dbReference type="Pfam" id="PF13614">
    <property type="entry name" value="AAA_31"/>
    <property type="match status" value="1"/>
</dbReference>
<evidence type="ECO:0000256" key="3">
    <source>
        <dbReference type="ARBA" id="ARBA00022475"/>
    </source>
</evidence>
<dbReference type="PANTHER" id="PTHR32309:SF32">
    <property type="entry name" value="TYROSINE-PROTEIN KINASE ETK-RELATED"/>
    <property type="match status" value="1"/>
</dbReference>
<dbReference type="GO" id="GO:0005524">
    <property type="term" value="F:ATP binding"/>
    <property type="evidence" value="ECO:0007669"/>
    <property type="project" value="UniProtKB-KW"/>
</dbReference>
<protein>
    <submittedName>
        <fullName evidence="19">Polysaccharide biosynthesis tyrosine autokinase</fullName>
        <ecNumber evidence="19">2.7.10.2</ecNumber>
    </submittedName>
</protein>
<feature type="coiled-coil region" evidence="14">
    <location>
        <begin position="288"/>
        <end position="380"/>
    </location>
</feature>
<evidence type="ECO:0000259" key="16">
    <source>
        <dbReference type="Pfam" id="PF02706"/>
    </source>
</evidence>
<dbReference type="AlphaFoldDB" id="A0AAP9GW60"/>
<dbReference type="CDD" id="cd05387">
    <property type="entry name" value="BY-kinase"/>
    <property type="match status" value="1"/>
</dbReference>
<evidence type="ECO:0000256" key="2">
    <source>
        <dbReference type="ARBA" id="ARBA00008883"/>
    </source>
</evidence>
<evidence type="ECO:0000256" key="11">
    <source>
        <dbReference type="ARBA" id="ARBA00023136"/>
    </source>
</evidence>
<dbReference type="InterPro" id="IPR027417">
    <property type="entry name" value="P-loop_NTPase"/>
</dbReference>
<feature type="transmembrane region" description="Helical" evidence="15">
    <location>
        <begin position="444"/>
        <end position="464"/>
    </location>
</feature>
<proteinExistence type="inferred from homology"/>
<evidence type="ECO:0000259" key="18">
    <source>
        <dbReference type="Pfam" id="PF13807"/>
    </source>
</evidence>
<dbReference type="NCBIfam" id="TIGR01007">
    <property type="entry name" value="eps_fam"/>
    <property type="match status" value="1"/>
</dbReference>
<dbReference type="Proteomes" id="UP000405075">
    <property type="component" value="Chromosome"/>
</dbReference>
<evidence type="ECO:0000256" key="13">
    <source>
        <dbReference type="ARBA" id="ARBA00053015"/>
    </source>
</evidence>
<keyword evidence="4" id="KW-0997">Cell inner membrane</keyword>
<evidence type="ECO:0000313" key="20">
    <source>
        <dbReference type="Proteomes" id="UP000405075"/>
    </source>
</evidence>
<dbReference type="Pfam" id="PF02706">
    <property type="entry name" value="Wzz"/>
    <property type="match status" value="1"/>
</dbReference>
<dbReference type="InterPro" id="IPR005702">
    <property type="entry name" value="Wzc-like_C"/>
</dbReference>
<dbReference type="InterPro" id="IPR003856">
    <property type="entry name" value="LPS_length_determ_N"/>
</dbReference>
<evidence type="ECO:0000313" key="19">
    <source>
        <dbReference type="EMBL" id="QGM28733.1"/>
    </source>
</evidence>
<keyword evidence="11 15" id="KW-0472">Membrane</keyword>
<dbReference type="SUPFAM" id="SSF52540">
    <property type="entry name" value="P-loop containing nucleoside triphosphate hydrolases"/>
    <property type="match status" value="1"/>
</dbReference>
<dbReference type="GO" id="GO:0004715">
    <property type="term" value="F:non-membrane spanning protein tyrosine kinase activity"/>
    <property type="evidence" value="ECO:0007669"/>
    <property type="project" value="UniProtKB-EC"/>
</dbReference>
<evidence type="ECO:0000256" key="14">
    <source>
        <dbReference type="SAM" id="Coils"/>
    </source>
</evidence>
<feature type="domain" description="AAA" evidence="17">
    <location>
        <begin position="549"/>
        <end position="689"/>
    </location>
</feature>
<keyword evidence="5 19" id="KW-0808">Transferase</keyword>
<gene>
    <name evidence="19" type="ORF">GJD93_14135</name>
</gene>
<dbReference type="InterPro" id="IPR025669">
    <property type="entry name" value="AAA_dom"/>
</dbReference>
<comment type="subcellular location">
    <subcellularLocation>
        <location evidence="1">Cell inner membrane</location>
        <topology evidence="1">Multi-pass membrane protein</topology>
    </subcellularLocation>
</comment>
<keyword evidence="14" id="KW-0175">Coiled coil</keyword>
<dbReference type="InterPro" id="IPR050445">
    <property type="entry name" value="Bact_polysacc_biosynth/exp"/>
</dbReference>
<evidence type="ECO:0000256" key="8">
    <source>
        <dbReference type="ARBA" id="ARBA00022777"/>
    </source>
</evidence>
<evidence type="ECO:0000256" key="4">
    <source>
        <dbReference type="ARBA" id="ARBA00022519"/>
    </source>
</evidence>
<evidence type="ECO:0000259" key="17">
    <source>
        <dbReference type="Pfam" id="PF13614"/>
    </source>
</evidence>
<keyword evidence="3" id="KW-1003">Cell membrane</keyword>
<evidence type="ECO:0000256" key="5">
    <source>
        <dbReference type="ARBA" id="ARBA00022679"/>
    </source>
</evidence>
<dbReference type="PANTHER" id="PTHR32309">
    <property type="entry name" value="TYROSINE-PROTEIN KINASE"/>
    <property type="match status" value="1"/>
</dbReference>
<dbReference type="Gene3D" id="3.40.50.300">
    <property type="entry name" value="P-loop containing nucleotide triphosphate hydrolases"/>
    <property type="match status" value="1"/>
</dbReference>
<comment type="similarity">
    <text evidence="2">Belongs to the etk/wzc family.</text>
</comment>
<comment type="catalytic activity">
    <reaction evidence="13">
        <text>L-tyrosyl-[protein] + ATP = O-phospho-L-tyrosyl-[protein] + ADP + H(+)</text>
        <dbReference type="Rhea" id="RHEA:10596"/>
        <dbReference type="Rhea" id="RHEA-COMP:10136"/>
        <dbReference type="Rhea" id="RHEA-COMP:20101"/>
        <dbReference type="ChEBI" id="CHEBI:15378"/>
        <dbReference type="ChEBI" id="CHEBI:30616"/>
        <dbReference type="ChEBI" id="CHEBI:46858"/>
        <dbReference type="ChEBI" id="CHEBI:61978"/>
        <dbReference type="ChEBI" id="CHEBI:456216"/>
    </reaction>
</comment>
<dbReference type="Pfam" id="PF13807">
    <property type="entry name" value="GNVR"/>
    <property type="match status" value="1"/>
</dbReference>
<organism evidence="19 20">
    <name type="scientific">Acinetobacter towneri</name>
    <dbReference type="NCBI Taxonomy" id="202956"/>
    <lineage>
        <taxon>Bacteria</taxon>
        <taxon>Pseudomonadati</taxon>
        <taxon>Pseudomonadota</taxon>
        <taxon>Gammaproteobacteria</taxon>
        <taxon>Moraxellales</taxon>
        <taxon>Moraxellaceae</taxon>
        <taxon>Acinetobacter</taxon>
    </lineage>
</organism>
<evidence type="ECO:0000256" key="7">
    <source>
        <dbReference type="ARBA" id="ARBA00022741"/>
    </source>
</evidence>
<dbReference type="GO" id="GO:0005886">
    <property type="term" value="C:plasma membrane"/>
    <property type="evidence" value="ECO:0007669"/>
    <property type="project" value="UniProtKB-SubCell"/>
</dbReference>
<keyword evidence="9" id="KW-0067">ATP-binding</keyword>
<dbReference type="EC" id="2.7.10.2" evidence="19"/>
<dbReference type="EMBL" id="CP046045">
    <property type="protein sequence ID" value="QGM28733.1"/>
    <property type="molecule type" value="Genomic_DNA"/>
</dbReference>
<evidence type="ECO:0000256" key="6">
    <source>
        <dbReference type="ARBA" id="ARBA00022692"/>
    </source>
</evidence>
<keyword evidence="10 15" id="KW-1133">Transmembrane helix</keyword>
<feature type="domain" description="Polysaccharide chain length determinant N-terminal" evidence="16">
    <location>
        <begin position="13"/>
        <end position="113"/>
    </location>
</feature>
<name>A0AAP9GW60_9GAMM</name>